<organism evidence="2 3">
    <name type="scientific">Conger conger</name>
    <name type="common">Conger eel</name>
    <name type="synonym">Muraena conger</name>
    <dbReference type="NCBI Taxonomy" id="82655"/>
    <lineage>
        <taxon>Eukaryota</taxon>
        <taxon>Metazoa</taxon>
        <taxon>Chordata</taxon>
        <taxon>Craniata</taxon>
        <taxon>Vertebrata</taxon>
        <taxon>Euteleostomi</taxon>
        <taxon>Actinopterygii</taxon>
        <taxon>Neopterygii</taxon>
        <taxon>Teleostei</taxon>
        <taxon>Anguilliformes</taxon>
        <taxon>Congridae</taxon>
        <taxon>Conger</taxon>
    </lineage>
</organism>
<dbReference type="AlphaFoldDB" id="A0A9Q1DQT9"/>
<dbReference type="Proteomes" id="UP001152803">
    <property type="component" value="Unassembled WGS sequence"/>
</dbReference>
<evidence type="ECO:0000313" key="2">
    <source>
        <dbReference type="EMBL" id="KAJ8278788.1"/>
    </source>
</evidence>
<gene>
    <name evidence="2" type="ORF">COCON_G00058540</name>
</gene>
<evidence type="ECO:0000313" key="3">
    <source>
        <dbReference type="Proteomes" id="UP001152803"/>
    </source>
</evidence>
<comment type="caution">
    <text evidence="2">The sequence shown here is derived from an EMBL/GenBank/DDBJ whole genome shotgun (WGS) entry which is preliminary data.</text>
</comment>
<keyword evidence="3" id="KW-1185">Reference proteome</keyword>
<dbReference type="EMBL" id="JAFJMO010000004">
    <property type="protein sequence ID" value="KAJ8278788.1"/>
    <property type="molecule type" value="Genomic_DNA"/>
</dbReference>
<reference evidence="2" key="1">
    <citation type="journal article" date="2023" name="Science">
        <title>Genome structures resolve the early diversification of teleost fishes.</title>
        <authorList>
            <person name="Parey E."/>
            <person name="Louis A."/>
            <person name="Montfort J."/>
            <person name="Bouchez O."/>
            <person name="Roques C."/>
            <person name="Iampietro C."/>
            <person name="Lluch J."/>
            <person name="Castinel A."/>
            <person name="Donnadieu C."/>
            <person name="Desvignes T."/>
            <person name="Floi Bucao C."/>
            <person name="Jouanno E."/>
            <person name="Wen M."/>
            <person name="Mejri S."/>
            <person name="Dirks R."/>
            <person name="Jansen H."/>
            <person name="Henkel C."/>
            <person name="Chen W.J."/>
            <person name="Zahm M."/>
            <person name="Cabau C."/>
            <person name="Klopp C."/>
            <person name="Thompson A.W."/>
            <person name="Robinson-Rechavi M."/>
            <person name="Braasch I."/>
            <person name="Lecointre G."/>
            <person name="Bobe J."/>
            <person name="Postlethwait J.H."/>
            <person name="Berthelot C."/>
            <person name="Roest Crollius H."/>
            <person name="Guiguen Y."/>
        </authorList>
    </citation>
    <scope>NUCLEOTIDE SEQUENCE</scope>
    <source>
        <strain evidence="2">Concon-B</strain>
    </source>
</reference>
<name>A0A9Q1DQT9_CONCO</name>
<feature type="region of interest" description="Disordered" evidence="1">
    <location>
        <begin position="84"/>
        <end position="106"/>
    </location>
</feature>
<protein>
    <submittedName>
        <fullName evidence="2">Uncharacterized protein</fullName>
    </submittedName>
</protein>
<accession>A0A9Q1DQT9</accession>
<proteinExistence type="predicted"/>
<evidence type="ECO:0000256" key="1">
    <source>
        <dbReference type="SAM" id="MobiDB-lite"/>
    </source>
</evidence>
<feature type="region of interest" description="Disordered" evidence="1">
    <location>
        <begin position="1"/>
        <end position="24"/>
    </location>
</feature>
<sequence>MNTGPGFAQVTAAPAPVPHQRAPFRHGNPARNICIPGSSGSLLQLCTGFPEAPSPLRTHTSPGLFLLLLLLLLLPSSLSLPCRYSGVPDSRSRNASPSPRPVGERS</sequence>